<reference evidence="2" key="1">
    <citation type="journal article" date="2019" name="Int. J. Syst. Evol. Microbiol.">
        <title>The Global Catalogue of Microorganisms (GCM) 10K type strain sequencing project: providing services to taxonomists for standard genome sequencing and annotation.</title>
        <authorList>
            <consortium name="The Broad Institute Genomics Platform"/>
            <consortium name="The Broad Institute Genome Sequencing Center for Infectious Disease"/>
            <person name="Wu L."/>
            <person name="Ma J."/>
        </authorList>
    </citation>
    <scope>NUCLEOTIDE SEQUENCE [LARGE SCALE GENOMIC DNA]</scope>
    <source>
        <strain evidence="2">JCM 17933</strain>
    </source>
</reference>
<gene>
    <name evidence="1" type="ORF">GCM10023191_058790</name>
</gene>
<name>A0ABP8QPF2_9ACTN</name>
<comment type="caution">
    <text evidence="1">The sequence shown here is derived from an EMBL/GenBank/DDBJ whole genome shotgun (WGS) entry which is preliminary data.</text>
</comment>
<protein>
    <recommendedName>
        <fullName evidence="3">SnoaL-like domain-containing protein</fullName>
    </recommendedName>
</protein>
<organism evidence="1 2">
    <name type="scientific">Actinoallomurus oryzae</name>
    <dbReference type="NCBI Taxonomy" id="502180"/>
    <lineage>
        <taxon>Bacteria</taxon>
        <taxon>Bacillati</taxon>
        <taxon>Actinomycetota</taxon>
        <taxon>Actinomycetes</taxon>
        <taxon>Streptosporangiales</taxon>
        <taxon>Thermomonosporaceae</taxon>
        <taxon>Actinoallomurus</taxon>
    </lineage>
</organism>
<sequence length="52" mass="5689">MRSTASQAGEAAHQLQMVGRDDAVLDEYLSTVCRLRDGKIVDIGTYCQTFPA</sequence>
<keyword evidence="2" id="KW-1185">Reference proteome</keyword>
<dbReference type="EMBL" id="BAABHF010000035">
    <property type="protein sequence ID" value="GAA4504476.1"/>
    <property type="molecule type" value="Genomic_DNA"/>
</dbReference>
<evidence type="ECO:0008006" key="3">
    <source>
        <dbReference type="Google" id="ProtNLM"/>
    </source>
</evidence>
<dbReference type="Proteomes" id="UP001500503">
    <property type="component" value="Unassembled WGS sequence"/>
</dbReference>
<accession>A0ABP8QPF2</accession>
<evidence type="ECO:0000313" key="1">
    <source>
        <dbReference type="EMBL" id="GAA4504476.1"/>
    </source>
</evidence>
<proteinExistence type="predicted"/>
<dbReference type="RefSeq" id="WP_345469290.1">
    <property type="nucleotide sequence ID" value="NZ_BAABHF010000035.1"/>
</dbReference>
<evidence type="ECO:0000313" key="2">
    <source>
        <dbReference type="Proteomes" id="UP001500503"/>
    </source>
</evidence>